<evidence type="ECO:0000256" key="4">
    <source>
        <dbReference type="SAM" id="MobiDB-lite"/>
    </source>
</evidence>
<dbReference type="InterPro" id="IPR050889">
    <property type="entry name" value="Dendritic_Spine_Reg/Scaffold"/>
</dbReference>
<dbReference type="PANTHER" id="PTHR24166:SF48">
    <property type="entry name" value="PROTEIN VAPYRIN"/>
    <property type="match status" value="1"/>
</dbReference>
<dbReference type="Proteomes" id="UP001153709">
    <property type="component" value="Chromosome 3"/>
</dbReference>
<feature type="repeat" description="ANK" evidence="3">
    <location>
        <begin position="473"/>
        <end position="505"/>
    </location>
</feature>
<sequence length="834" mass="94508">MSLVNQKAYTEVPEDWRDELRNCRLKPTPFEVTDCSKNFDFQNLTSFLSPLYPTKCSFSTRPTRMLKFCSKDNRLIFHKSTYMGFYYNSKFENKPIKACRKRTQNNHNKKGVGTLRKLYQDAIPIKKSKWKDLQDLTAFLEKPESRLFYQQLTVVVVEQSGESDDESGLKLITSKIKSKKNQSICPTPEEVLLYYVLNNKTNYLKTLFNAKLLKCRYSNPEYNYSVDILSIACVGEVKAETVKCLIELGADIRCRDVDNWEPFHYAAVTADDYVLKVIIDELKNRRFNLDEVLAGNSQEIIPSIKTRIYQISPNETVDDRLEETDQKDFLFNLVKNKEEDKFLNCKGAIISNYVDSDNGEMTLLQFACKNGTKRIVKCLIEKNADKNLTTSNKKETPLEISAKHDFHEIFEILIKEYKNEEQIPPYIISKFLPRLLQHYDDTEDKYKSSCDLLLKKIKANKNIYDLNEGNEVTGYTPLHYAARYADTATITNLLDIGASLVCKNRFGFMPVQYLDYEKLQAVLDNYVQGDSFKRNADEFEVSINFRALLPCIPKKVGTKIVIDQSSKAGANNTDNVLPKNGETTTESTCLLNPNNSNLDSEQLKAVLVESVQGENNETEGGTQNVPNNGDTTTKATSNSKESNTVYETDLVFDISELPEVKYVKGTKIVIDQSSTAGANNTDEFPKNGETTTESTCLLNPNNSNLDSEQLKAVLVESVHGENNEIERGSQNVPNNGDTTTKVSRLFNPNNSNESNIQSSASVATNNDTERGTQNVPNNGDTTTKATSNSKETNTVYETDLVFYISELPEVKHLLKHPVISFMCFLTPTHYGGYY</sequence>
<feature type="region of interest" description="Disordered" evidence="4">
    <location>
        <begin position="748"/>
        <end position="790"/>
    </location>
</feature>
<organism evidence="5 6">
    <name type="scientific">Diabrotica balteata</name>
    <name type="common">Banded cucumber beetle</name>
    <dbReference type="NCBI Taxonomy" id="107213"/>
    <lineage>
        <taxon>Eukaryota</taxon>
        <taxon>Metazoa</taxon>
        <taxon>Ecdysozoa</taxon>
        <taxon>Arthropoda</taxon>
        <taxon>Hexapoda</taxon>
        <taxon>Insecta</taxon>
        <taxon>Pterygota</taxon>
        <taxon>Neoptera</taxon>
        <taxon>Endopterygota</taxon>
        <taxon>Coleoptera</taxon>
        <taxon>Polyphaga</taxon>
        <taxon>Cucujiformia</taxon>
        <taxon>Chrysomeloidea</taxon>
        <taxon>Chrysomelidae</taxon>
        <taxon>Galerucinae</taxon>
        <taxon>Diabroticina</taxon>
        <taxon>Diabroticites</taxon>
        <taxon>Diabrotica</taxon>
    </lineage>
</organism>
<dbReference type="OrthoDB" id="2157354at2759"/>
<dbReference type="InterPro" id="IPR002110">
    <property type="entry name" value="Ankyrin_rpt"/>
</dbReference>
<reference evidence="5" key="1">
    <citation type="submission" date="2022-01" db="EMBL/GenBank/DDBJ databases">
        <authorList>
            <person name="King R."/>
        </authorList>
    </citation>
    <scope>NUCLEOTIDE SEQUENCE</scope>
</reference>
<proteinExistence type="predicted"/>
<evidence type="ECO:0000256" key="2">
    <source>
        <dbReference type="ARBA" id="ARBA00023043"/>
    </source>
</evidence>
<keyword evidence="1" id="KW-0677">Repeat</keyword>
<dbReference type="PROSITE" id="PS50297">
    <property type="entry name" value="ANK_REP_REGION"/>
    <property type="match status" value="1"/>
</dbReference>
<gene>
    <name evidence="5" type="ORF">DIABBA_LOCUS5575</name>
</gene>
<keyword evidence="6" id="KW-1185">Reference proteome</keyword>
<evidence type="ECO:0000256" key="3">
    <source>
        <dbReference type="PROSITE-ProRule" id="PRU00023"/>
    </source>
</evidence>
<dbReference type="InterPro" id="IPR036770">
    <property type="entry name" value="Ankyrin_rpt-contain_sf"/>
</dbReference>
<feature type="region of interest" description="Disordered" evidence="4">
    <location>
        <begin position="613"/>
        <end position="641"/>
    </location>
</feature>
<evidence type="ECO:0000313" key="6">
    <source>
        <dbReference type="Proteomes" id="UP001153709"/>
    </source>
</evidence>
<evidence type="ECO:0000313" key="5">
    <source>
        <dbReference type="EMBL" id="CAG9832039.1"/>
    </source>
</evidence>
<dbReference type="Pfam" id="PF00023">
    <property type="entry name" value="Ank"/>
    <property type="match status" value="1"/>
</dbReference>
<dbReference type="Pfam" id="PF12796">
    <property type="entry name" value="Ank_2"/>
    <property type="match status" value="1"/>
</dbReference>
<accession>A0A9N9X8W8</accession>
<evidence type="ECO:0000256" key="1">
    <source>
        <dbReference type="ARBA" id="ARBA00022737"/>
    </source>
</evidence>
<dbReference type="PROSITE" id="PS50088">
    <property type="entry name" value="ANK_REPEAT"/>
    <property type="match status" value="1"/>
</dbReference>
<dbReference type="SMART" id="SM00248">
    <property type="entry name" value="ANK"/>
    <property type="match status" value="5"/>
</dbReference>
<dbReference type="SUPFAM" id="SSF48403">
    <property type="entry name" value="Ankyrin repeat"/>
    <property type="match status" value="1"/>
</dbReference>
<keyword evidence="2 3" id="KW-0040">ANK repeat</keyword>
<protein>
    <submittedName>
        <fullName evidence="5">Uncharacterized protein</fullName>
    </submittedName>
</protein>
<dbReference type="PANTHER" id="PTHR24166">
    <property type="entry name" value="ROLLING PEBBLES, ISOFORM B"/>
    <property type="match status" value="1"/>
</dbReference>
<name>A0A9N9X8W8_DIABA</name>
<dbReference type="EMBL" id="OU898278">
    <property type="protein sequence ID" value="CAG9832039.1"/>
    <property type="molecule type" value="Genomic_DNA"/>
</dbReference>
<dbReference type="Gene3D" id="1.25.40.20">
    <property type="entry name" value="Ankyrin repeat-containing domain"/>
    <property type="match status" value="3"/>
</dbReference>
<dbReference type="AlphaFoldDB" id="A0A9N9X8W8"/>